<dbReference type="EMBL" id="JASCZI010000107">
    <property type="protein sequence ID" value="MED6108805.1"/>
    <property type="molecule type" value="Genomic_DNA"/>
</dbReference>
<proteinExistence type="inferred from homology"/>
<evidence type="ECO:0000256" key="2">
    <source>
        <dbReference type="ARBA" id="ARBA00023157"/>
    </source>
</evidence>
<reference evidence="4 5" key="1">
    <citation type="journal article" date="2023" name="Plants (Basel)">
        <title>Bridging the Gap: Combining Genomics and Transcriptomics Approaches to Understand Stylosanthes scabra, an Orphan Legume from the Brazilian Caatinga.</title>
        <authorList>
            <person name="Ferreira-Neto J.R.C."/>
            <person name="da Silva M.D."/>
            <person name="Binneck E."/>
            <person name="de Melo N.F."/>
            <person name="da Silva R.H."/>
            <person name="de Melo A.L.T.M."/>
            <person name="Pandolfi V."/>
            <person name="Bustamante F.O."/>
            <person name="Brasileiro-Vidal A.C."/>
            <person name="Benko-Iseppon A.M."/>
        </authorList>
    </citation>
    <scope>NUCLEOTIDE SEQUENCE [LARGE SCALE GENOMIC DNA]</scope>
    <source>
        <tissue evidence="4">Leaves</tissue>
    </source>
</reference>
<sequence>MAKSAIMVMAAICLMSVVGSAYGFDKFFVEGKVYCDTCRIQFVSRISEFLPGATVRLECKEAANETITYVKDAVTDSAGKYCIEVEGDHEEELCEVFLIDSPRLDCNEVKTEVANLETASRISLTHKNGIVSAVREANPLGFLKADPLSVCPEIFKELGLNANGTANTDYN</sequence>
<evidence type="ECO:0000256" key="3">
    <source>
        <dbReference type="SAM" id="SignalP"/>
    </source>
</evidence>
<dbReference type="InterPro" id="IPR006040">
    <property type="entry name" value="Allergen_Ole_e_I_CS"/>
</dbReference>
<keyword evidence="3" id="KW-0732">Signal</keyword>
<organism evidence="4 5">
    <name type="scientific">Stylosanthes scabra</name>
    <dbReference type="NCBI Taxonomy" id="79078"/>
    <lineage>
        <taxon>Eukaryota</taxon>
        <taxon>Viridiplantae</taxon>
        <taxon>Streptophyta</taxon>
        <taxon>Embryophyta</taxon>
        <taxon>Tracheophyta</taxon>
        <taxon>Spermatophyta</taxon>
        <taxon>Magnoliopsida</taxon>
        <taxon>eudicotyledons</taxon>
        <taxon>Gunneridae</taxon>
        <taxon>Pentapetalae</taxon>
        <taxon>rosids</taxon>
        <taxon>fabids</taxon>
        <taxon>Fabales</taxon>
        <taxon>Fabaceae</taxon>
        <taxon>Papilionoideae</taxon>
        <taxon>50 kb inversion clade</taxon>
        <taxon>dalbergioids sensu lato</taxon>
        <taxon>Dalbergieae</taxon>
        <taxon>Pterocarpus clade</taxon>
        <taxon>Stylosanthes</taxon>
    </lineage>
</organism>
<dbReference type="PANTHER" id="PTHR31614">
    <property type="entry name" value="PROTEIN DOWNSTREAM OF FLC-RELATED"/>
    <property type="match status" value="1"/>
</dbReference>
<evidence type="ECO:0000313" key="5">
    <source>
        <dbReference type="Proteomes" id="UP001341840"/>
    </source>
</evidence>
<dbReference type="PROSITE" id="PS00925">
    <property type="entry name" value="OLEEI"/>
    <property type="match status" value="1"/>
</dbReference>
<comment type="similarity">
    <text evidence="1">Belongs to the Ole e I family.</text>
</comment>
<gene>
    <name evidence="4" type="ORF">PIB30_027629</name>
</gene>
<dbReference type="PANTHER" id="PTHR31614:SF2">
    <property type="entry name" value="F28N24.16 PROTEIN"/>
    <property type="match status" value="1"/>
</dbReference>
<dbReference type="Proteomes" id="UP001341840">
    <property type="component" value="Unassembled WGS sequence"/>
</dbReference>
<comment type="caution">
    <text evidence="4">The sequence shown here is derived from an EMBL/GenBank/DDBJ whole genome shotgun (WGS) entry which is preliminary data.</text>
</comment>
<protein>
    <submittedName>
        <fullName evidence="4">Uncharacterized protein</fullName>
    </submittedName>
</protein>
<feature type="signal peptide" evidence="3">
    <location>
        <begin position="1"/>
        <end position="21"/>
    </location>
</feature>
<evidence type="ECO:0000256" key="1">
    <source>
        <dbReference type="ARBA" id="ARBA00010049"/>
    </source>
</evidence>
<keyword evidence="5" id="KW-1185">Reference proteome</keyword>
<accession>A0ABU6QA66</accession>
<feature type="chain" id="PRO_5046119418" evidence="3">
    <location>
        <begin position="22"/>
        <end position="171"/>
    </location>
</feature>
<dbReference type="Pfam" id="PF01190">
    <property type="entry name" value="Pollen_Ole_e_1"/>
    <property type="match status" value="1"/>
</dbReference>
<dbReference type="InterPro" id="IPR006041">
    <property type="entry name" value="Pollen_Ole_e1_allergen"/>
</dbReference>
<keyword evidence="2" id="KW-1015">Disulfide bond</keyword>
<name>A0ABU6QA66_9FABA</name>
<evidence type="ECO:0000313" key="4">
    <source>
        <dbReference type="EMBL" id="MED6108805.1"/>
    </source>
</evidence>